<proteinExistence type="predicted"/>
<evidence type="ECO:0000256" key="1">
    <source>
        <dbReference type="ARBA" id="ARBA00022703"/>
    </source>
</evidence>
<dbReference type="GO" id="GO:0003677">
    <property type="term" value="F:DNA binding"/>
    <property type="evidence" value="ECO:0007669"/>
    <property type="project" value="TreeGrafter"/>
</dbReference>
<dbReference type="GO" id="GO:0005730">
    <property type="term" value="C:nucleolus"/>
    <property type="evidence" value="ECO:0007669"/>
    <property type="project" value="TreeGrafter"/>
</dbReference>
<evidence type="ECO:0000256" key="2">
    <source>
        <dbReference type="SAM" id="MobiDB-lite"/>
    </source>
</evidence>
<dbReference type="InterPro" id="IPR038856">
    <property type="entry name" value="DEDD/DEDD2"/>
</dbReference>
<sequence>MFLRSGKRRWRTSDSKGSDISEREMADVGQADHGVRSLVTQQRMHHLQQVKADPVTEYIEKTSVQTGNDPTPTKTCPKCEAKDQTLKRSNIPCQGSNSVCLGHSLAPSEANLLRKRNSAAWQTCDLEHPGPSTVHESPSGGHQTEVNDSRPGPSKRRCLANDRPSCVGDGSNPVSVAAQCVKHCVSKRSCSKKRHSYAGIPLRQSERLKKRHSTGGQKVNTVTNKIGAVNSQSKVRTNTKNTEDVRKKVTCDIRLRVRAEYCSHESALQGNIHSNKPELIEQQFEKFMQANTILKSRDLGSIICDIKFSDLTYLDAFWRDYINGSLLEALKGVFITETLKQAVGHEAIKLMVNVDEDDYESGRLALLKNLQHHR</sequence>
<dbReference type="PANTHER" id="PTHR15205:SF0">
    <property type="entry name" value="DED DOMAIN-CONTAINING PROTEIN"/>
    <property type="match status" value="1"/>
</dbReference>
<dbReference type="GO" id="GO:0008625">
    <property type="term" value="P:extrinsic apoptotic signaling pathway via death domain receptors"/>
    <property type="evidence" value="ECO:0007669"/>
    <property type="project" value="TreeGrafter"/>
</dbReference>
<comment type="caution">
    <text evidence="4">The sequence shown here is derived from an EMBL/GenBank/DDBJ whole genome shotgun (WGS) entry which is preliminary data.</text>
</comment>
<feature type="region of interest" description="Disordered" evidence="2">
    <location>
        <begin position="1"/>
        <end position="34"/>
    </location>
</feature>
<accession>A0AAD9K600</accession>
<protein>
    <recommendedName>
        <fullName evidence="3">TRADD-like N-terminal domain-containing protein</fullName>
    </recommendedName>
</protein>
<evidence type="ECO:0000259" key="3">
    <source>
        <dbReference type="Pfam" id="PF20694"/>
    </source>
</evidence>
<organism evidence="4 5">
    <name type="scientific">Paralvinella palmiformis</name>
    <dbReference type="NCBI Taxonomy" id="53620"/>
    <lineage>
        <taxon>Eukaryota</taxon>
        <taxon>Metazoa</taxon>
        <taxon>Spiralia</taxon>
        <taxon>Lophotrochozoa</taxon>
        <taxon>Annelida</taxon>
        <taxon>Polychaeta</taxon>
        <taxon>Sedentaria</taxon>
        <taxon>Canalipalpata</taxon>
        <taxon>Terebellida</taxon>
        <taxon>Terebelliformia</taxon>
        <taxon>Alvinellidae</taxon>
        <taxon>Paralvinella</taxon>
    </lineage>
</organism>
<keyword evidence="5" id="KW-1185">Reference proteome</keyword>
<name>A0AAD9K600_9ANNE</name>
<keyword evidence="1" id="KW-0053">Apoptosis</keyword>
<gene>
    <name evidence="4" type="ORF">LSH36_51g00052</name>
</gene>
<feature type="compositionally biased region" description="Basic residues" evidence="2">
    <location>
        <begin position="1"/>
        <end position="10"/>
    </location>
</feature>
<dbReference type="Pfam" id="PF20694">
    <property type="entry name" value="TRADD-like_N"/>
    <property type="match status" value="1"/>
</dbReference>
<dbReference type="InterPro" id="IPR049341">
    <property type="entry name" value="TRADD-like_N"/>
</dbReference>
<evidence type="ECO:0000313" key="5">
    <source>
        <dbReference type="Proteomes" id="UP001208570"/>
    </source>
</evidence>
<evidence type="ECO:0000313" key="4">
    <source>
        <dbReference type="EMBL" id="KAK2165362.1"/>
    </source>
</evidence>
<feature type="domain" description="TRADD-like N-terminal" evidence="3">
    <location>
        <begin position="280"/>
        <end position="337"/>
    </location>
</feature>
<dbReference type="EMBL" id="JAODUP010000051">
    <property type="protein sequence ID" value="KAK2165362.1"/>
    <property type="molecule type" value="Genomic_DNA"/>
</dbReference>
<feature type="region of interest" description="Disordered" evidence="2">
    <location>
        <begin position="124"/>
        <end position="157"/>
    </location>
</feature>
<feature type="compositionally biased region" description="Basic and acidic residues" evidence="2">
    <location>
        <begin position="11"/>
        <end position="26"/>
    </location>
</feature>
<dbReference type="Proteomes" id="UP001208570">
    <property type="component" value="Unassembled WGS sequence"/>
</dbReference>
<feature type="compositionally biased region" description="Polar residues" evidence="2">
    <location>
        <begin position="134"/>
        <end position="146"/>
    </location>
</feature>
<dbReference type="PANTHER" id="PTHR15205">
    <property type="entry name" value="DEATH EFFECTOR DOMAIN-CONTAINING PROTEIN"/>
    <property type="match status" value="1"/>
</dbReference>
<reference evidence="4" key="1">
    <citation type="journal article" date="2023" name="Mol. Biol. Evol.">
        <title>Third-Generation Sequencing Reveals the Adaptive Role of the Epigenome in Three Deep-Sea Polychaetes.</title>
        <authorList>
            <person name="Perez M."/>
            <person name="Aroh O."/>
            <person name="Sun Y."/>
            <person name="Lan Y."/>
            <person name="Juniper S.K."/>
            <person name="Young C.R."/>
            <person name="Angers B."/>
            <person name="Qian P.Y."/>
        </authorList>
    </citation>
    <scope>NUCLEOTIDE SEQUENCE</scope>
    <source>
        <strain evidence="4">P08H-3</strain>
    </source>
</reference>
<dbReference type="AlphaFoldDB" id="A0AAD9K600"/>